<dbReference type="InterPro" id="IPR011990">
    <property type="entry name" value="TPR-like_helical_dom_sf"/>
</dbReference>
<evidence type="ECO:0000256" key="1">
    <source>
        <dbReference type="SAM" id="MobiDB-lite"/>
    </source>
</evidence>
<organism evidence="2">
    <name type="scientific">Anthurium amnicola</name>
    <dbReference type="NCBI Taxonomy" id="1678845"/>
    <lineage>
        <taxon>Eukaryota</taxon>
        <taxon>Viridiplantae</taxon>
        <taxon>Streptophyta</taxon>
        <taxon>Embryophyta</taxon>
        <taxon>Tracheophyta</taxon>
        <taxon>Spermatophyta</taxon>
        <taxon>Magnoliopsida</taxon>
        <taxon>Liliopsida</taxon>
        <taxon>Araceae</taxon>
        <taxon>Pothoideae</taxon>
        <taxon>Potheae</taxon>
        <taxon>Anthurium</taxon>
    </lineage>
</organism>
<dbReference type="PANTHER" id="PTHR47594:SF3">
    <property type="entry name" value="PROTEIN THYLAKOID ASSEMBLY 8, CHLOROPLASTIC"/>
    <property type="match status" value="1"/>
</dbReference>
<dbReference type="Gene3D" id="1.25.40.10">
    <property type="entry name" value="Tetratricopeptide repeat domain"/>
    <property type="match status" value="1"/>
</dbReference>
<dbReference type="EMBL" id="GDJX01017562">
    <property type="protein sequence ID" value="JAT50374.1"/>
    <property type="molecule type" value="Transcribed_RNA"/>
</dbReference>
<feature type="non-terminal residue" evidence="2">
    <location>
        <position position="1"/>
    </location>
</feature>
<gene>
    <name evidence="2" type="primary">At3g46870_11</name>
    <name evidence="3" type="synonym">At3g46870_2</name>
    <name evidence="4" type="synonym">At3g46870_7</name>
    <name evidence="2" type="ORF">g.85339</name>
    <name evidence="4" type="ORF">g.85344</name>
    <name evidence="3" type="ORF">g.85347</name>
</gene>
<dbReference type="EMBL" id="GDJX01016818">
    <property type="protein sequence ID" value="JAT51118.1"/>
    <property type="molecule type" value="Transcribed_RNA"/>
</dbReference>
<reference evidence="2" key="1">
    <citation type="submission" date="2015-07" db="EMBL/GenBank/DDBJ databases">
        <title>Transcriptome Assembly of Anthurium amnicola.</title>
        <authorList>
            <person name="Suzuki J."/>
        </authorList>
    </citation>
    <scope>NUCLEOTIDE SEQUENCE</scope>
</reference>
<name>A0A1D1Y6V0_9ARAE</name>
<feature type="region of interest" description="Disordered" evidence="1">
    <location>
        <begin position="44"/>
        <end position="67"/>
    </location>
</feature>
<dbReference type="InterPro" id="IPR044190">
    <property type="entry name" value="THA8-like"/>
</dbReference>
<proteinExistence type="predicted"/>
<dbReference type="EMBL" id="GDJX01009987">
    <property type="protein sequence ID" value="JAT57949.1"/>
    <property type="molecule type" value="Transcribed_RNA"/>
</dbReference>
<evidence type="ECO:0000313" key="3">
    <source>
        <dbReference type="EMBL" id="JAT51118.1"/>
    </source>
</evidence>
<evidence type="ECO:0000313" key="4">
    <source>
        <dbReference type="EMBL" id="JAT57949.1"/>
    </source>
</evidence>
<dbReference type="GO" id="GO:0003723">
    <property type="term" value="F:RNA binding"/>
    <property type="evidence" value="ECO:0007669"/>
    <property type="project" value="InterPro"/>
</dbReference>
<dbReference type="PANTHER" id="PTHR47594">
    <property type="entry name" value="PPR CONTAINING PLANT-LIKE PROTEIN"/>
    <property type="match status" value="1"/>
</dbReference>
<accession>A0A1D1Y6V0</accession>
<dbReference type="GO" id="GO:0009658">
    <property type="term" value="P:chloroplast organization"/>
    <property type="evidence" value="ECO:0007669"/>
    <property type="project" value="InterPro"/>
</dbReference>
<dbReference type="GO" id="GO:0000373">
    <property type="term" value="P:Group II intron splicing"/>
    <property type="evidence" value="ECO:0007669"/>
    <property type="project" value="InterPro"/>
</dbReference>
<dbReference type="AlphaFoldDB" id="A0A1D1Y6V0"/>
<evidence type="ECO:0000313" key="2">
    <source>
        <dbReference type="EMBL" id="JAT50374.1"/>
    </source>
</evidence>
<protein>
    <submittedName>
        <fullName evidence="2">Pentatricopeptide repeat-containing protein At3g46870</fullName>
    </submittedName>
</protein>
<sequence length="276" mass="30135">IFPNREILFVRRHPWFLTSQSYSLARNPGKPMATATPLLTNPTVAPFSSLRRSTPPPDLRCRPGSPPSLSIACGPRDNRGPLLRGRTLSTEAILAVQSLKRATAAGDAAVGEVVSKTLLRLIKSDLLAVLGELQRQDQCRLALKVFVAVRREFWCRTDHALYAQMVTALARNGMTAEIDDLVADLLDEVKRVGVPVDGDVRGLTRLLKALIAAGRGKAVKDVYGGLNRRGFAGDEYLFKVLSKGLRRLGEGEAADEVDRDYAVWHENGGRIRASAA</sequence>